<proteinExistence type="predicted"/>
<reference evidence="5" key="1">
    <citation type="journal article" date="2019" name="Int. J. Syst. Evol. Microbiol.">
        <title>The Global Catalogue of Microorganisms (GCM) 10K type strain sequencing project: providing services to taxonomists for standard genome sequencing and annotation.</title>
        <authorList>
            <consortium name="The Broad Institute Genomics Platform"/>
            <consortium name="The Broad Institute Genome Sequencing Center for Infectious Disease"/>
            <person name="Wu L."/>
            <person name="Ma J."/>
        </authorList>
    </citation>
    <scope>NUCLEOTIDE SEQUENCE [LARGE SCALE GENOMIC DNA]</scope>
    <source>
        <strain evidence="5">VKM B-3159</strain>
    </source>
</reference>
<dbReference type="Proteomes" id="UP001225906">
    <property type="component" value="Unassembled WGS sequence"/>
</dbReference>
<comment type="subcellular location">
    <subcellularLocation>
        <location evidence="1">Cell membrane</location>
    </subcellularLocation>
</comment>
<dbReference type="RefSeq" id="WP_306389076.1">
    <property type="nucleotide sequence ID" value="NZ_JAVCAP010000012.1"/>
</dbReference>
<evidence type="ECO:0000256" key="2">
    <source>
        <dbReference type="ARBA" id="ARBA00022475"/>
    </source>
</evidence>
<keyword evidence="2" id="KW-1003">Cell membrane</keyword>
<evidence type="ECO:0000313" key="4">
    <source>
        <dbReference type="EMBL" id="MDP8567352.1"/>
    </source>
</evidence>
<accession>A0ABT9JS18</accession>
<evidence type="ECO:0000313" key="5">
    <source>
        <dbReference type="Proteomes" id="UP001225906"/>
    </source>
</evidence>
<evidence type="ECO:0000256" key="1">
    <source>
        <dbReference type="ARBA" id="ARBA00004236"/>
    </source>
</evidence>
<evidence type="ECO:0000256" key="3">
    <source>
        <dbReference type="ARBA" id="ARBA00023136"/>
    </source>
</evidence>
<gene>
    <name evidence="4" type="ORF">Q9291_05785</name>
</gene>
<dbReference type="CDD" id="cd09971">
    <property type="entry name" value="SdiA-regulated"/>
    <property type="match status" value="1"/>
</dbReference>
<comment type="caution">
    <text evidence="4">The sequence shown here is derived from an EMBL/GenBank/DDBJ whole genome shotgun (WGS) entry which is preliminary data.</text>
</comment>
<keyword evidence="5" id="KW-1185">Reference proteome</keyword>
<protein>
    <submittedName>
        <fullName evidence="4">SdiA-regulated domain-containing protein</fullName>
    </submittedName>
</protein>
<dbReference type="EMBL" id="JAVCAP010000012">
    <property type="protein sequence ID" value="MDP8567352.1"/>
    <property type="molecule type" value="Genomic_DNA"/>
</dbReference>
<dbReference type="Pfam" id="PF06977">
    <property type="entry name" value="SdiA-regulated"/>
    <property type="match status" value="1"/>
</dbReference>
<name>A0ABT9JS18_9PROT</name>
<organism evidence="4 5">
    <name type="scientific">Methylophilus aquaticus</name>
    <dbReference type="NCBI Taxonomy" id="1971610"/>
    <lineage>
        <taxon>Bacteria</taxon>
        <taxon>Pseudomonadati</taxon>
        <taxon>Pseudomonadota</taxon>
        <taxon>Betaproteobacteria</taxon>
        <taxon>Nitrosomonadales</taxon>
        <taxon>Methylophilaceae</taxon>
        <taxon>Methylophilus</taxon>
    </lineage>
</organism>
<keyword evidence="3" id="KW-0472">Membrane</keyword>
<sequence length="299" mass="33579">MMISLVVGLLSTLYYLKAEAVAWHLWHQIHVQKHAGLQLSSYQVVIEGKRLGNYKNASDLTYNSATGTLFTVLNDMNIIVELTPQGEPLREIMVNGADDLEGITHVEGEYFVLADERDSRLALIKIAADTHTVAIDETKLLRLGVNDRGNKNFEGVSWDSAQNRLIVVKERDPKYVLSVSGFYHPDSSQPHILEVERLKQYDHALNWALRDLSSVTYHAQSGHLFLLSDESKLLKQFDASGRTMGSLALWKNFHGLHKSVPQAEGVTIGEDGTVYILSEPNLFYVFKPGKPHENSDPRI</sequence>
<dbReference type="InterPro" id="IPR009722">
    <property type="entry name" value="YjiK/CarP"/>
</dbReference>
<dbReference type="SUPFAM" id="SSF50956">
    <property type="entry name" value="Thermostable phytase (3-phytase)"/>
    <property type="match status" value="1"/>
</dbReference>